<dbReference type="PANTHER" id="PTHR33112">
    <property type="entry name" value="DOMAIN PROTEIN, PUTATIVE-RELATED"/>
    <property type="match status" value="1"/>
</dbReference>
<sequence length="626" mass="69612">MSLKRKREDCASGAVCESCKSMTSTDEGLKQLLEGEFVRPFHELIYHSELGCLCCAFILAVVDLKTPPESKTAFVRVSGTLFSDTEDTTKDYLSTLVLNDSRFKICYQSATIGIPIILYDHWQAYAIEGNDSASFLVAKADHKYTPESLLLQRVQAQIHECQEKHQHCPKLTTNLPTRVIRVGSEGENPALHLSLPFERDSYLALSYCWGGPQKVVTTLASLQSMRNGISLDSLPKTIQDAITLTRRLGFKYLWVDALCIVQDNEADKIAEINAMGTVFKNATLTIAAGSAAGASKGFLDEIPQLHNCSVPFKLPNGKVGSMAFVMRLKSPPYPNPLDTRAWTLQEAMMSSRILYFGRMGVQWECRSSHWDLILDQNAEVPSGPRLPSHLFPDRHEAGKLSDFALAKAWKTLVEDYSGRALSVPTDRLPALAGIAGEIQKSFGEEDVYLAGMWKSYLINQLGWYKRCDSRPNRHESRSSSSSGRSDCPSWSWISVTGAVSFDDVHHKDAVLVDCNTCLAHDDAPLGRVCGGTLVLRAQMVQMSWATRKSLSRRSKFHIDSGQSKGDHQHGNRYLLLGRTRQRLAIGLILQSTDDRHFVRIGQLKIPNTDVEKVWPKECGAATVTII</sequence>
<dbReference type="Proteomes" id="UP000184330">
    <property type="component" value="Unassembled WGS sequence"/>
</dbReference>
<evidence type="ECO:0000313" key="3">
    <source>
        <dbReference type="Proteomes" id="UP000184330"/>
    </source>
</evidence>
<dbReference type="Pfam" id="PF06985">
    <property type="entry name" value="HET"/>
    <property type="match status" value="1"/>
</dbReference>
<dbReference type="PANTHER" id="PTHR33112:SF16">
    <property type="entry name" value="HETEROKARYON INCOMPATIBILITY DOMAIN-CONTAINING PROTEIN"/>
    <property type="match status" value="1"/>
</dbReference>
<protein>
    <recommendedName>
        <fullName evidence="1">Heterokaryon incompatibility domain-containing protein</fullName>
    </recommendedName>
</protein>
<dbReference type="STRING" id="576137.A0A1L7XRN5"/>
<organism evidence="2 3">
    <name type="scientific">Phialocephala subalpina</name>
    <dbReference type="NCBI Taxonomy" id="576137"/>
    <lineage>
        <taxon>Eukaryota</taxon>
        <taxon>Fungi</taxon>
        <taxon>Dikarya</taxon>
        <taxon>Ascomycota</taxon>
        <taxon>Pezizomycotina</taxon>
        <taxon>Leotiomycetes</taxon>
        <taxon>Helotiales</taxon>
        <taxon>Mollisiaceae</taxon>
        <taxon>Phialocephala</taxon>
        <taxon>Phialocephala fortinii species complex</taxon>
    </lineage>
</organism>
<proteinExistence type="predicted"/>
<accession>A0A1L7XRN5</accession>
<name>A0A1L7XRN5_9HELO</name>
<keyword evidence="3" id="KW-1185">Reference proteome</keyword>
<evidence type="ECO:0000259" key="1">
    <source>
        <dbReference type="Pfam" id="PF06985"/>
    </source>
</evidence>
<dbReference type="AlphaFoldDB" id="A0A1L7XRN5"/>
<evidence type="ECO:0000313" key="2">
    <source>
        <dbReference type="EMBL" id="CZR67704.1"/>
    </source>
</evidence>
<dbReference type="OrthoDB" id="5125733at2759"/>
<dbReference type="EMBL" id="FJOG01000046">
    <property type="protein sequence ID" value="CZR67704.1"/>
    <property type="molecule type" value="Genomic_DNA"/>
</dbReference>
<reference evidence="2 3" key="1">
    <citation type="submission" date="2016-03" db="EMBL/GenBank/DDBJ databases">
        <authorList>
            <person name="Ploux O."/>
        </authorList>
    </citation>
    <scope>NUCLEOTIDE SEQUENCE [LARGE SCALE GENOMIC DNA]</scope>
    <source>
        <strain evidence="2 3">UAMH 11012</strain>
    </source>
</reference>
<gene>
    <name evidence="2" type="ORF">PAC_17603</name>
</gene>
<feature type="domain" description="Heterokaryon incompatibility" evidence="1">
    <location>
        <begin position="202"/>
        <end position="346"/>
    </location>
</feature>
<dbReference type="InterPro" id="IPR010730">
    <property type="entry name" value="HET"/>
</dbReference>